<sequence length="614" mass="70496">MVYSQNWDLDSIFPGGIQSPQLADKYTTIQEQIKDFAQKVTTYNLSEDQQFNQLADLADLAQSIGAGLGTVNIFVNGLLSTDYGNSIYTPHLTKIGQLWVDFTNPLNQFQKVLRQFDDDTFAKIQKHERLAPIAFYLNELRDEAQRLLDDQTESLINKFALDGQNAWSQHYDTISASLKMTYTDANQQKHEISSGQALNMLDGEPNNNVRADIMKNYEAMWGQSENLTADTLNHLAGFRITNQRAHHYQDHLEQPLKMNRMKKETLDAMWSVVDRNKDMFKPYFDRKKSLLGLQEFGWQDQVAPITHIGDYHPKNISYDDAAKFIIENFAKFSPKMADFAKMAFENPWIESENRPNKQPGGYMESVPDLHESRIFLTYTGSVNDAATIAHELGHAFHSYQLTDLPFWRDAYAMNVAETASTFAELIVADANVQAAKTDAEKIVLLDAKMTNPIAMFLNIRARFLFEDAFYQERQKGIVLPERLNTLMDQAQKEAFADTLDTRHPHFWSSKLHFFIDSVPFYNFPYTFGYLFSAGIYAQAKAQGSDFEEQYIALLRDTANMTSEELAMKHLNVDLTQPEFWQSGADLVKKDIDEFLKLSEPFVKQTNAGMKIWEW</sequence>
<dbReference type="EMBL" id="PUFI01000007">
    <property type="protein sequence ID" value="TDG69114.1"/>
    <property type="molecule type" value="Genomic_DNA"/>
</dbReference>
<evidence type="ECO:0008006" key="11">
    <source>
        <dbReference type="Google" id="ProtNLM"/>
    </source>
</evidence>
<dbReference type="CDD" id="cd09607">
    <property type="entry name" value="M3B_PepF"/>
    <property type="match status" value="1"/>
</dbReference>
<comment type="similarity">
    <text evidence="6">Belongs to the peptidase M3 family.</text>
</comment>
<keyword evidence="3 6" id="KW-0378">Hydrolase</keyword>
<dbReference type="STRING" id="907931.GCA_000165675_00690"/>
<dbReference type="AlphaFoldDB" id="A0A4R5NA38"/>
<feature type="domain" description="Oligopeptidase F N-terminal" evidence="8">
    <location>
        <begin position="115"/>
        <end position="179"/>
    </location>
</feature>
<dbReference type="InterPro" id="IPR042088">
    <property type="entry name" value="OligoPept_F_C"/>
</dbReference>
<keyword evidence="10" id="KW-1185">Reference proteome</keyword>
<dbReference type="InterPro" id="IPR013647">
    <property type="entry name" value="OligopepF_N_dom"/>
</dbReference>
<comment type="caution">
    <text evidence="9">The sequence shown here is derived from an EMBL/GenBank/DDBJ whole genome shotgun (WGS) entry which is preliminary data.</text>
</comment>
<organism evidence="9 10">
    <name type="scientific">Leuconostoc fallax</name>
    <dbReference type="NCBI Taxonomy" id="1251"/>
    <lineage>
        <taxon>Bacteria</taxon>
        <taxon>Bacillati</taxon>
        <taxon>Bacillota</taxon>
        <taxon>Bacilli</taxon>
        <taxon>Lactobacillales</taxon>
        <taxon>Lactobacillaceae</taxon>
        <taxon>Leuconostoc</taxon>
    </lineage>
</organism>
<evidence type="ECO:0000313" key="9">
    <source>
        <dbReference type="EMBL" id="TDG69114.1"/>
    </source>
</evidence>
<evidence type="ECO:0000256" key="4">
    <source>
        <dbReference type="ARBA" id="ARBA00022833"/>
    </source>
</evidence>
<comment type="cofactor">
    <cofactor evidence="6">
        <name>Zn(2+)</name>
        <dbReference type="ChEBI" id="CHEBI:29105"/>
    </cofactor>
    <text evidence="6">Binds 1 zinc ion.</text>
</comment>
<evidence type="ECO:0000256" key="5">
    <source>
        <dbReference type="ARBA" id="ARBA00023049"/>
    </source>
</evidence>
<dbReference type="PANTHER" id="PTHR34217">
    <property type="entry name" value="METAL-DEPENDENT CARBOXYPEPTIDASE"/>
    <property type="match status" value="1"/>
</dbReference>
<dbReference type="InterPro" id="IPR011977">
    <property type="entry name" value="Pept_M3B_clade3"/>
</dbReference>
<evidence type="ECO:0000313" key="10">
    <source>
        <dbReference type="Proteomes" id="UP000295681"/>
    </source>
</evidence>
<dbReference type="Proteomes" id="UP000295681">
    <property type="component" value="Unassembled WGS sequence"/>
</dbReference>
<dbReference type="GO" id="GO:0004181">
    <property type="term" value="F:metallocarboxypeptidase activity"/>
    <property type="evidence" value="ECO:0007669"/>
    <property type="project" value="InterPro"/>
</dbReference>
<dbReference type="GO" id="GO:0046872">
    <property type="term" value="F:metal ion binding"/>
    <property type="evidence" value="ECO:0007669"/>
    <property type="project" value="UniProtKB-UniRule"/>
</dbReference>
<name>A0A4R5NA38_9LACO</name>
<dbReference type="InterPro" id="IPR034006">
    <property type="entry name" value="M3B_PepF_2"/>
</dbReference>
<evidence type="ECO:0000259" key="8">
    <source>
        <dbReference type="Pfam" id="PF08439"/>
    </source>
</evidence>
<protein>
    <recommendedName>
        <fullName evidence="11">Peptidase M3A/M3B catalytic domain-containing protein</fullName>
    </recommendedName>
</protein>
<keyword evidence="4 6" id="KW-0862">Zinc</keyword>
<dbReference type="GO" id="GO:0004222">
    <property type="term" value="F:metalloendopeptidase activity"/>
    <property type="evidence" value="ECO:0007669"/>
    <property type="project" value="InterPro"/>
</dbReference>
<evidence type="ECO:0000259" key="7">
    <source>
        <dbReference type="Pfam" id="PF01432"/>
    </source>
</evidence>
<dbReference type="Pfam" id="PF08439">
    <property type="entry name" value="Peptidase_M3_N"/>
    <property type="match status" value="1"/>
</dbReference>
<proteinExistence type="inferred from homology"/>
<dbReference type="GO" id="GO:0006508">
    <property type="term" value="P:proteolysis"/>
    <property type="evidence" value="ECO:0007669"/>
    <property type="project" value="UniProtKB-KW"/>
</dbReference>
<keyword evidence="1 6" id="KW-0645">Protease</keyword>
<keyword evidence="5 6" id="KW-0482">Metalloprotease</keyword>
<reference evidence="9 10" key="1">
    <citation type="journal article" date="2019" name="Appl. Microbiol. Biotechnol.">
        <title>Uncovering carbohydrate metabolism through a genotype-phenotype association study of 56 lactic acid bacteria genomes.</title>
        <authorList>
            <person name="Buron-Moles G."/>
            <person name="Chailyan A."/>
            <person name="Dolejs I."/>
            <person name="Forster J."/>
            <person name="Miks M.H."/>
        </authorList>
    </citation>
    <scope>NUCLEOTIDE SEQUENCE [LARGE SCALE GENOMIC DNA]</scope>
    <source>
        <strain evidence="9 10">ATCC 700006</strain>
    </source>
</reference>
<dbReference type="Gene3D" id="1.20.140.70">
    <property type="entry name" value="Oligopeptidase f, N-terminal domain"/>
    <property type="match status" value="1"/>
</dbReference>
<evidence type="ECO:0000256" key="6">
    <source>
        <dbReference type="RuleBase" id="RU003435"/>
    </source>
</evidence>
<dbReference type="PANTHER" id="PTHR34217:SF1">
    <property type="entry name" value="CARBOXYPEPTIDASE 1"/>
    <property type="match status" value="1"/>
</dbReference>
<feature type="domain" description="Peptidase M3A/M3B catalytic" evidence="7">
    <location>
        <begin position="338"/>
        <end position="556"/>
    </location>
</feature>
<dbReference type="Pfam" id="PF01432">
    <property type="entry name" value="Peptidase_M3"/>
    <property type="match status" value="1"/>
</dbReference>
<dbReference type="NCBIfam" id="TIGR02290">
    <property type="entry name" value="M3_fam_3"/>
    <property type="match status" value="1"/>
</dbReference>
<dbReference type="SUPFAM" id="SSF55486">
    <property type="entry name" value="Metalloproteases ('zincins'), catalytic domain"/>
    <property type="match status" value="1"/>
</dbReference>
<dbReference type="RefSeq" id="WP_010008091.1">
    <property type="nucleotide sequence ID" value="NZ_JAGYGP010000004.1"/>
</dbReference>
<dbReference type="Gene3D" id="1.10.1370.20">
    <property type="entry name" value="Oligoendopeptidase f, C-terminal domain"/>
    <property type="match status" value="1"/>
</dbReference>
<evidence type="ECO:0000256" key="1">
    <source>
        <dbReference type="ARBA" id="ARBA00022670"/>
    </source>
</evidence>
<accession>A0A4R5NA38</accession>
<keyword evidence="2 6" id="KW-0479">Metal-binding</keyword>
<evidence type="ECO:0000256" key="3">
    <source>
        <dbReference type="ARBA" id="ARBA00022801"/>
    </source>
</evidence>
<evidence type="ECO:0000256" key="2">
    <source>
        <dbReference type="ARBA" id="ARBA00022723"/>
    </source>
</evidence>
<dbReference type="InterPro" id="IPR001567">
    <property type="entry name" value="Pept_M3A_M3B_dom"/>
</dbReference>
<gene>
    <name evidence="9" type="ORF">C5L23_001245</name>
</gene>
<dbReference type="InterPro" id="IPR001333">
    <property type="entry name" value="Peptidase_M32_Taq"/>
</dbReference>